<organism evidence="5 6">
    <name type="scientific">Faecalibacillus intestinalis</name>
    <dbReference type="NCBI Taxonomy" id="1982626"/>
    <lineage>
        <taxon>Bacteria</taxon>
        <taxon>Bacillati</taxon>
        <taxon>Bacillota</taxon>
        <taxon>Erysipelotrichia</taxon>
        <taxon>Erysipelotrichales</taxon>
        <taxon>Coprobacillaceae</taxon>
        <taxon>Faecalibacillus</taxon>
    </lineage>
</organism>
<protein>
    <recommendedName>
        <fullName evidence="4">HTH araC/xylS-type domain-containing protein</fullName>
    </recommendedName>
</protein>
<keyword evidence="3" id="KW-0804">Transcription</keyword>
<dbReference type="Proteomes" id="UP000240974">
    <property type="component" value="Unassembled WGS sequence"/>
</dbReference>
<dbReference type="Gene3D" id="1.10.10.60">
    <property type="entry name" value="Homeodomain-like"/>
    <property type="match status" value="2"/>
</dbReference>
<dbReference type="InterPro" id="IPR018771">
    <property type="entry name" value="PocR_dom"/>
</dbReference>
<accession>A0A2T3G0R1</accession>
<dbReference type="EMBL" id="PYLQ01000008">
    <property type="protein sequence ID" value="PST41117.1"/>
    <property type="molecule type" value="Genomic_DNA"/>
</dbReference>
<gene>
    <name evidence="5" type="ORF">C7U54_07050</name>
</gene>
<keyword evidence="2" id="KW-0238">DNA-binding</keyword>
<dbReference type="InterPro" id="IPR020449">
    <property type="entry name" value="Tscrpt_reg_AraC-type_HTH"/>
</dbReference>
<dbReference type="PANTHER" id="PTHR43280:SF2">
    <property type="entry name" value="HTH-TYPE TRANSCRIPTIONAL REGULATOR EXSA"/>
    <property type="match status" value="1"/>
</dbReference>
<dbReference type="InterPro" id="IPR018060">
    <property type="entry name" value="HTH_AraC"/>
</dbReference>
<reference evidence="5 6" key="1">
    <citation type="journal article" date="2019" name="Int. J. Syst. Evol. Microbiol.">
        <title>Faecalibacillus intestinalis gen. nov., sp. nov. and Faecalibacillus faecis sp. nov., isolated from human faeces.</title>
        <authorList>
            <person name="Seo B."/>
            <person name="Jeon K."/>
            <person name="Baek I."/>
            <person name="Lee Y.M."/>
            <person name="Baek K."/>
            <person name="Ko G."/>
        </authorList>
    </citation>
    <scope>NUCLEOTIDE SEQUENCE [LARGE SCALE GENOMIC DNA]</scope>
    <source>
        <strain evidence="5 6">SNUG30099</strain>
    </source>
</reference>
<dbReference type="AlphaFoldDB" id="A0A2T3G0R1"/>
<dbReference type="PROSITE" id="PS01124">
    <property type="entry name" value="HTH_ARAC_FAMILY_2"/>
    <property type="match status" value="1"/>
</dbReference>
<evidence type="ECO:0000313" key="5">
    <source>
        <dbReference type="EMBL" id="PST41117.1"/>
    </source>
</evidence>
<keyword evidence="1" id="KW-0805">Transcription regulation</keyword>
<dbReference type="SMART" id="SM00342">
    <property type="entry name" value="HTH_ARAC"/>
    <property type="match status" value="1"/>
</dbReference>
<proteinExistence type="predicted"/>
<dbReference type="InterPro" id="IPR009057">
    <property type="entry name" value="Homeodomain-like_sf"/>
</dbReference>
<dbReference type="GO" id="GO:0043565">
    <property type="term" value="F:sequence-specific DNA binding"/>
    <property type="evidence" value="ECO:0007669"/>
    <property type="project" value="InterPro"/>
</dbReference>
<name>A0A2T3G0R1_9FIRM</name>
<evidence type="ECO:0000256" key="2">
    <source>
        <dbReference type="ARBA" id="ARBA00023125"/>
    </source>
</evidence>
<evidence type="ECO:0000313" key="6">
    <source>
        <dbReference type="Proteomes" id="UP000240974"/>
    </source>
</evidence>
<comment type="caution">
    <text evidence="5">The sequence shown here is derived from an EMBL/GenBank/DDBJ whole genome shotgun (WGS) entry which is preliminary data.</text>
</comment>
<evidence type="ECO:0000259" key="4">
    <source>
        <dbReference type="PROSITE" id="PS01124"/>
    </source>
</evidence>
<dbReference type="Pfam" id="PF12833">
    <property type="entry name" value="HTH_18"/>
    <property type="match status" value="1"/>
</dbReference>
<dbReference type="GO" id="GO:0003700">
    <property type="term" value="F:DNA-binding transcription factor activity"/>
    <property type="evidence" value="ECO:0007669"/>
    <property type="project" value="InterPro"/>
</dbReference>
<sequence>MENIMNELEKLLKDLYKISGLNMSIFDLNQNLLASYPHKKSKFCNELEKNNNAFQHCIDCDYKAMEHVKKTGELYIYKCHFGLNEAIMPLYSYGSLTGYLMMGQAVIGTYRNYSEIIEKSKEYFQDKEILKKYITEITILNEEQVYAFANICDVCAKYISLTNRIQAKHDHLAQEVKHYIIANYNKQITIEELCSYFFCSRGTLLNHFKSKYNTTIHQYLLDYRLKKATELLINDELNVKEIAFFCGFEDPNYFSKVFKKRYGRSPLEFKNNINQ</sequence>
<dbReference type="SUPFAM" id="SSF46689">
    <property type="entry name" value="Homeodomain-like"/>
    <property type="match status" value="2"/>
</dbReference>
<feature type="domain" description="HTH araC/xylS-type" evidence="4">
    <location>
        <begin position="174"/>
        <end position="272"/>
    </location>
</feature>
<dbReference type="PANTHER" id="PTHR43280">
    <property type="entry name" value="ARAC-FAMILY TRANSCRIPTIONAL REGULATOR"/>
    <property type="match status" value="1"/>
</dbReference>
<evidence type="ECO:0000256" key="3">
    <source>
        <dbReference type="ARBA" id="ARBA00023163"/>
    </source>
</evidence>
<dbReference type="PRINTS" id="PR00032">
    <property type="entry name" value="HTHARAC"/>
</dbReference>
<dbReference type="Pfam" id="PF10114">
    <property type="entry name" value="PocR"/>
    <property type="match status" value="1"/>
</dbReference>
<evidence type="ECO:0000256" key="1">
    <source>
        <dbReference type="ARBA" id="ARBA00023015"/>
    </source>
</evidence>
<keyword evidence="6" id="KW-1185">Reference proteome</keyword>